<evidence type="ECO:0000256" key="4">
    <source>
        <dbReference type="ARBA" id="ARBA00023136"/>
    </source>
</evidence>
<feature type="transmembrane region" description="Helical" evidence="6">
    <location>
        <begin position="149"/>
        <end position="167"/>
    </location>
</feature>
<feature type="transmembrane region" description="Helical" evidence="6">
    <location>
        <begin position="217"/>
        <end position="234"/>
    </location>
</feature>
<dbReference type="SUPFAM" id="SSF52091">
    <property type="entry name" value="SpoIIaa-like"/>
    <property type="match status" value="1"/>
</dbReference>
<feature type="region of interest" description="Disordered" evidence="5">
    <location>
        <begin position="570"/>
        <end position="591"/>
    </location>
</feature>
<keyword evidence="3 6" id="KW-1133">Transmembrane helix</keyword>
<keyword evidence="4 6" id="KW-0472">Membrane</keyword>
<evidence type="ECO:0000256" key="5">
    <source>
        <dbReference type="SAM" id="MobiDB-lite"/>
    </source>
</evidence>
<dbReference type="GO" id="GO:0016020">
    <property type="term" value="C:membrane"/>
    <property type="evidence" value="ECO:0007669"/>
    <property type="project" value="UniProtKB-SubCell"/>
</dbReference>
<feature type="transmembrane region" description="Helical" evidence="6">
    <location>
        <begin position="366"/>
        <end position="389"/>
    </location>
</feature>
<dbReference type="AlphaFoldDB" id="A0A5P2DSK9"/>
<dbReference type="OrthoDB" id="9769739at2"/>
<keyword evidence="2 6" id="KW-0812">Transmembrane</keyword>
<dbReference type="InterPro" id="IPR036513">
    <property type="entry name" value="STAS_dom_sf"/>
</dbReference>
<dbReference type="PROSITE" id="PS50801">
    <property type="entry name" value="STAS"/>
    <property type="match status" value="1"/>
</dbReference>
<dbReference type="Gene3D" id="3.30.750.24">
    <property type="entry name" value="STAS domain"/>
    <property type="match status" value="1"/>
</dbReference>
<feature type="transmembrane region" description="Helical" evidence="6">
    <location>
        <begin position="113"/>
        <end position="137"/>
    </location>
</feature>
<accession>A0A5P2DSK9</accession>
<dbReference type="RefSeq" id="WP_150261086.1">
    <property type="nucleotide sequence ID" value="NZ_JBEPAO010000015.1"/>
</dbReference>
<dbReference type="Pfam" id="PF00916">
    <property type="entry name" value="Sulfate_transp"/>
    <property type="match status" value="1"/>
</dbReference>
<dbReference type="GO" id="GO:0055085">
    <property type="term" value="P:transmembrane transport"/>
    <property type="evidence" value="ECO:0007669"/>
    <property type="project" value="InterPro"/>
</dbReference>
<feature type="transmembrane region" description="Helical" evidence="6">
    <location>
        <begin position="340"/>
        <end position="360"/>
    </location>
</feature>
<evidence type="ECO:0000256" key="6">
    <source>
        <dbReference type="SAM" id="Phobius"/>
    </source>
</evidence>
<dbReference type="Pfam" id="PF01740">
    <property type="entry name" value="STAS"/>
    <property type="match status" value="1"/>
</dbReference>
<feature type="transmembrane region" description="Helical" evidence="6">
    <location>
        <begin position="89"/>
        <end position="107"/>
    </location>
</feature>
<dbReference type="NCBIfam" id="TIGR00815">
    <property type="entry name" value="sulP"/>
    <property type="match status" value="1"/>
</dbReference>
<dbReference type="Proteomes" id="UP000324101">
    <property type="component" value="Chromosome"/>
</dbReference>
<dbReference type="PANTHER" id="PTHR11814">
    <property type="entry name" value="SULFATE TRANSPORTER"/>
    <property type="match status" value="1"/>
</dbReference>
<feature type="transmembrane region" description="Helical" evidence="6">
    <location>
        <begin position="187"/>
        <end position="210"/>
    </location>
</feature>
<feature type="domain" description="STAS" evidence="7">
    <location>
        <begin position="452"/>
        <end position="566"/>
    </location>
</feature>
<gene>
    <name evidence="8" type="ORF">DEJ51_31865</name>
</gene>
<proteinExistence type="predicted"/>
<dbReference type="EMBL" id="CP029189">
    <property type="protein sequence ID" value="QES58174.1"/>
    <property type="molecule type" value="Genomic_DNA"/>
</dbReference>
<evidence type="ECO:0000256" key="3">
    <source>
        <dbReference type="ARBA" id="ARBA00022989"/>
    </source>
</evidence>
<evidence type="ECO:0000256" key="2">
    <source>
        <dbReference type="ARBA" id="ARBA00022692"/>
    </source>
</evidence>
<sequence>MTARYGIHGVLSRFRAVPGVRAVSSYRRAWLPKDLVAGVVLTTLLVPQGMAYAELAGLPAITGLYTTILCLLGYAVFGPSRILVLGPDSSLGPMIAATVLPLVAADGDPERAVALASMLAVMVAAIMILASVAKLGFIADLISKPTMIGYMNGLALTIFIGQLPKLLGFKVEADNLIGECAGVVRMIADGATVPAAAAVGLGGIALVLVLQRFLPKVPAVLVMVVLAIAAATVFDLDEHGVGLVGVLPEGFPPFTLPDVRPADLAPLLGGALGIALVSLADTISNASAFAARTGQEVRGNQEMAGVGAANLAAALFQGFPVSTSGSRTAVAERAGARSQLTGVVGAALIVLMLVLAPGLFRNLPQPALAAVVITASLSLADVPGAVRLWRQRRAEFLLCFAAFAGVALLGVLPGIAIAVGLSVLNVFRRAWWPYDTVLGRVRGLEGYHDIRSYPGAEQLPGLVIYRFDAPLFFANAKTFRDEVRRLAGADPRPSWIVVAAEPMTDVDTTAADVLEELDEALNADGVHLVFAELKDPVRQKIERYELTRTIDPRHFFPTVEAAVTAFRGRTGAEWSAPGPDGTAGSPPTGPT</sequence>
<feature type="transmembrane region" description="Helical" evidence="6">
    <location>
        <begin position="264"/>
        <end position="283"/>
    </location>
</feature>
<feature type="transmembrane region" description="Helical" evidence="6">
    <location>
        <begin position="35"/>
        <end position="52"/>
    </location>
</feature>
<dbReference type="InterPro" id="IPR002645">
    <property type="entry name" value="STAS_dom"/>
</dbReference>
<evidence type="ECO:0000259" key="7">
    <source>
        <dbReference type="PROSITE" id="PS50801"/>
    </source>
</evidence>
<evidence type="ECO:0000313" key="9">
    <source>
        <dbReference type="Proteomes" id="UP000324101"/>
    </source>
</evidence>
<dbReference type="InterPro" id="IPR011547">
    <property type="entry name" value="SLC26A/SulP_dom"/>
</dbReference>
<dbReference type="InterPro" id="IPR001902">
    <property type="entry name" value="SLC26A/SulP_fam"/>
</dbReference>
<evidence type="ECO:0000256" key="1">
    <source>
        <dbReference type="ARBA" id="ARBA00004141"/>
    </source>
</evidence>
<protein>
    <submittedName>
        <fullName evidence="8">Sodium-independent anion transporter</fullName>
    </submittedName>
</protein>
<feature type="transmembrane region" description="Helical" evidence="6">
    <location>
        <begin position="58"/>
        <end position="77"/>
    </location>
</feature>
<evidence type="ECO:0000313" key="8">
    <source>
        <dbReference type="EMBL" id="QES58174.1"/>
    </source>
</evidence>
<comment type="subcellular location">
    <subcellularLocation>
        <location evidence="1">Membrane</location>
        <topology evidence="1">Multi-pass membrane protein</topology>
    </subcellularLocation>
</comment>
<name>A0A5P2DSK9_STRVZ</name>
<organism evidence="8 9">
    <name type="scientific">Streptomyces venezuelae</name>
    <dbReference type="NCBI Taxonomy" id="54571"/>
    <lineage>
        <taxon>Bacteria</taxon>
        <taxon>Bacillati</taxon>
        <taxon>Actinomycetota</taxon>
        <taxon>Actinomycetes</taxon>
        <taxon>Kitasatosporales</taxon>
        <taxon>Streptomycetaceae</taxon>
        <taxon>Streptomyces</taxon>
    </lineage>
</organism>
<dbReference type="CDD" id="cd07042">
    <property type="entry name" value="STAS_SulP_like_sulfate_transporter"/>
    <property type="match status" value="1"/>
</dbReference>
<feature type="transmembrane region" description="Helical" evidence="6">
    <location>
        <begin position="396"/>
        <end position="421"/>
    </location>
</feature>
<reference evidence="8 9" key="1">
    <citation type="submission" date="2018-05" db="EMBL/GenBank/DDBJ databases">
        <title>Streptomyces venezuelae.</title>
        <authorList>
            <person name="Kim W."/>
            <person name="Lee N."/>
            <person name="Cho B.-K."/>
        </authorList>
    </citation>
    <scope>NUCLEOTIDE SEQUENCE [LARGE SCALE GENOMIC DNA]</scope>
    <source>
        <strain evidence="8 9">ATCC 21018</strain>
    </source>
</reference>